<comment type="caution">
    <text evidence="9">The sequence shown here is derived from an EMBL/GenBank/DDBJ whole genome shotgun (WGS) entry which is preliminary data.</text>
</comment>
<dbReference type="PANTHER" id="PTHR30472:SF1">
    <property type="entry name" value="FE(3+) DICITRATE TRANSPORT SYSTEM PERMEASE PROTEIN FECC-RELATED"/>
    <property type="match status" value="1"/>
</dbReference>
<dbReference type="CDD" id="cd06550">
    <property type="entry name" value="TM_ABC_iron-siderophores_like"/>
    <property type="match status" value="1"/>
</dbReference>
<dbReference type="InterPro" id="IPR037294">
    <property type="entry name" value="ABC_BtuC-like"/>
</dbReference>
<gene>
    <name evidence="9" type="ORF">GCM10023340_28090</name>
</gene>
<proteinExistence type="inferred from homology"/>
<comment type="subcellular location">
    <subcellularLocation>
        <location evidence="1">Cell membrane</location>
        <topology evidence="1">Multi-pass membrane protein</topology>
    </subcellularLocation>
</comment>
<feature type="transmembrane region" description="Helical" evidence="8">
    <location>
        <begin position="319"/>
        <end position="337"/>
    </location>
</feature>
<evidence type="ECO:0000256" key="2">
    <source>
        <dbReference type="ARBA" id="ARBA00007935"/>
    </source>
</evidence>
<feature type="transmembrane region" description="Helical" evidence="8">
    <location>
        <begin position="250"/>
        <end position="277"/>
    </location>
</feature>
<keyword evidence="5 8" id="KW-0812">Transmembrane</keyword>
<evidence type="ECO:0000313" key="9">
    <source>
        <dbReference type="EMBL" id="GAA5150618.1"/>
    </source>
</evidence>
<reference evidence="10" key="1">
    <citation type="journal article" date="2019" name="Int. J. Syst. Evol. Microbiol.">
        <title>The Global Catalogue of Microorganisms (GCM) 10K type strain sequencing project: providing services to taxonomists for standard genome sequencing and annotation.</title>
        <authorList>
            <consortium name="The Broad Institute Genomics Platform"/>
            <consortium name="The Broad Institute Genome Sequencing Center for Infectious Disease"/>
            <person name="Wu L."/>
            <person name="Ma J."/>
        </authorList>
    </citation>
    <scope>NUCLEOTIDE SEQUENCE [LARGE SCALE GENOMIC DNA]</scope>
    <source>
        <strain evidence="10">JCM 18459</strain>
    </source>
</reference>
<dbReference type="PANTHER" id="PTHR30472">
    <property type="entry name" value="FERRIC ENTEROBACTIN TRANSPORT SYSTEM PERMEASE PROTEIN"/>
    <property type="match status" value="1"/>
</dbReference>
<name>A0ABP9PT92_9ACTN</name>
<keyword evidence="10" id="KW-1185">Reference proteome</keyword>
<dbReference type="Proteomes" id="UP001500221">
    <property type="component" value="Unassembled WGS sequence"/>
</dbReference>
<organism evidence="9 10">
    <name type="scientific">Nocardioides marinquilinus</name>
    <dbReference type="NCBI Taxonomy" id="1210400"/>
    <lineage>
        <taxon>Bacteria</taxon>
        <taxon>Bacillati</taxon>
        <taxon>Actinomycetota</taxon>
        <taxon>Actinomycetes</taxon>
        <taxon>Propionibacteriales</taxon>
        <taxon>Nocardioidaceae</taxon>
        <taxon>Nocardioides</taxon>
    </lineage>
</organism>
<dbReference type="Pfam" id="PF01032">
    <property type="entry name" value="FecCD"/>
    <property type="match status" value="1"/>
</dbReference>
<sequence>MTITAARIERRALSRSAVVVGLLGLLLVVVVASLMWGARDVAAAEVWRALVDPVAGNNDHAVVRDERLPRTVIGLIGGAALGAAGALMQGVTRNPIADPGLLGLNSGASLGVITAIAGFGVSTVQGYLWFAFLGAAVAAVVVYGASSLGWEGVTPVKLALVGAAFSATATSLITIVLLSDANTLDEFRFWQVGSLANRTTTFFTTVVPFVLPFVVVGLLLALASGRVLNALSLGDDVARSLGQDVARGRLLVVLAVVVLCGSAVSLVGPIAFVGLVVPHVARLLTGPDYRWIVALSMLLGPVVLLVADVVGRLLVPGELEAGLVVAVIGAPVLLLIVRQSKAVAS</sequence>
<dbReference type="InterPro" id="IPR000522">
    <property type="entry name" value="ABC_transptr_permease_BtuC"/>
</dbReference>
<feature type="transmembrane region" description="Helical" evidence="8">
    <location>
        <begin position="127"/>
        <end position="146"/>
    </location>
</feature>
<feature type="transmembrane region" description="Helical" evidence="8">
    <location>
        <begin position="68"/>
        <end position="88"/>
    </location>
</feature>
<evidence type="ECO:0000256" key="1">
    <source>
        <dbReference type="ARBA" id="ARBA00004651"/>
    </source>
</evidence>
<evidence type="ECO:0000256" key="8">
    <source>
        <dbReference type="SAM" id="Phobius"/>
    </source>
</evidence>
<evidence type="ECO:0000256" key="6">
    <source>
        <dbReference type="ARBA" id="ARBA00022989"/>
    </source>
</evidence>
<feature type="transmembrane region" description="Helical" evidence="8">
    <location>
        <begin position="158"/>
        <end position="179"/>
    </location>
</feature>
<evidence type="ECO:0000256" key="7">
    <source>
        <dbReference type="ARBA" id="ARBA00023136"/>
    </source>
</evidence>
<keyword evidence="4" id="KW-1003">Cell membrane</keyword>
<comment type="similarity">
    <text evidence="2">Belongs to the binding-protein-dependent transport system permease family. FecCD subfamily.</text>
</comment>
<evidence type="ECO:0000256" key="3">
    <source>
        <dbReference type="ARBA" id="ARBA00022448"/>
    </source>
</evidence>
<keyword evidence="7 8" id="KW-0472">Membrane</keyword>
<feature type="transmembrane region" description="Helical" evidence="8">
    <location>
        <begin position="289"/>
        <end position="307"/>
    </location>
</feature>
<dbReference type="EMBL" id="BAABKG010000003">
    <property type="protein sequence ID" value="GAA5150618.1"/>
    <property type="molecule type" value="Genomic_DNA"/>
</dbReference>
<evidence type="ECO:0000256" key="5">
    <source>
        <dbReference type="ARBA" id="ARBA00022692"/>
    </source>
</evidence>
<evidence type="ECO:0000313" key="10">
    <source>
        <dbReference type="Proteomes" id="UP001500221"/>
    </source>
</evidence>
<dbReference type="SUPFAM" id="SSF81345">
    <property type="entry name" value="ABC transporter involved in vitamin B12 uptake, BtuC"/>
    <property type="match status" value="1"/>
</dbReference>
<keyword evidence="6 8" id="KW-1133">Transmembrane helix</keyword>
<feature type="transmembrane region" description="Helical" evidence="8">
    <location>
        <begin position="100"/>
        <end position="121"/>
    </location>
</feature>
<accession>A0ABP9PT92</accession>
<feature type="transmembrane region" description="Helical" evidence="8">
    <location>
        <begin position="199"/>
        <end position="223"/>
    </location>
</feature>
<dbReference type="RefSeq" id="WP_345459551.1">
    <property type="nucleotide sequence ID" value="NZ_BAABKG010000003.1"/>
</dbReference>
<keyword evidence="3" id="KW-0813">Transport</keyword>
<feature type="transmembrane region" description="Helical" evidence="8">
    <location>
        <begin position="12"/>
        <end position="38"/>
    </location>
</feature>
<evidence type="ECO:0000256" key="4">
    <source>
        <dbReference type="ARBA" id="ARBA00022475"/>
    </source>
</evidence>
<protein>
    <submittedName>
        <fullName evidence="9">Iron chelate uptake ABC transporter family permease subunit</fullName>
    </submittedName>
</protein>
<dbReference type="Gene3D" id="1.10.3470.10">
    <property type="entry name" value="ABC transporter involved in vitamin B12 uptake, BtuC"/>
    <property type="match status" value="1"/>
</dbReference>